<dbReference type="AlphaFoldDB" id="A0A0J9D9N3"/>
<protein>
    <recommendedName>
        <fullName evidence="6">TonB C-terminal domain-containing protein</fullName>
    </recommendedName>
</protein>
<dbReference type="Gene3D" id="3.30.1150.10">
    <property type="match status" value="1"/>
</dbReference>
<feature type="chain" id="PRO_5030009621" description="TonB C-terminal domain-containing protein" evidence="5">
    <location>
        <begin position="23"/>
        <end position="200"/>
    </location>
</feature>
<evidence type="ECO:0000256" key="1">
    <source>
        <dbReference type="ARBA" id="ARBA00004167"/>
    </source>
</evidence>
<proteinExistence type="predicted"/>
<evidence type="ECO:0000313" key="7">
    <source>
        <dbReference type="EMBL" id="ATP21217.1"/>
    </source>
</evidence>
<dbReference type="InterPro" id="IPR006260">
    <property type="entry name" value="TonB/TolA_C"/>
</dbReference>
<sequence>MQESRMKHAFLTLPLFAPLLIAAASSPTPTGNPGDWVTSEDYPATALREGQEGVTAFLLDIDKNGVPVKCTISSSSGAATLDQATCDLLIARARFTPARDTNGKPLVGSYSNKINWRIPESDGSFRLPPLPFRQVTTFTINTDGSASDCVATINDKPMPEQHCATQILSRRYPIQRDSAGNPVRKKMRMAMTFETIEEGK</sequence>
<evidence type="ECO:0000256" key="3">
    <source>
        <dbReference type="ARBA" id="ARBA00022989"/>
    </source>
</evidence>
<comment type="subcellular location">
    <subcellularLocation>
        <location evidence="1">Membrane</location>
        <topology evidence="1">Single-pass membrane protein</topology>
    </subcellularLocation>
</comment>
<keyword evidence="5" id="KW-0732">Signal</keyword>
<dbReference type="GO" id="GO:0055085">
    <property type="term" value="P:transmembrane transport"/>
    <property type="evidence" value="ECO:0007669"/>
    <property type="project" value="InterPro"/>
</dbReference>
<keyword evidence="2" id="KW-0812">Transmembrane</keyword>
<dbReference type="EMBL" id="CP020925">
    <property type="protein sequence ID" value="ATP21217.1"/>
    <property type="molecule type" value="Genomic_DNA"/>
</dbReference>
<accession>A0A0J9D9N3</accession>
<feature type="domain" description="TonB C-terminal" evidence="6">
    <location>
        <begin position="27"/>
        <end position="121"/>
    </location>
</feature>
<gene>
    <name evidence="7" type="ORF">BV87_24400</name>
</gene>
<name>A0A0J9D9N3_SPHYA</name>
<evidence type="ECO:0000256" key="2">
    <source>
        <dbReference type="ARBA" id="ARBA00022692"/>
    </source>
</evidence>
<dbReference type="Proteomes" id="UP000037029">
    <property type="component" value="Chromosome"/>
</dbReference>
<keyword evidence="3" id="KW-1133">Transmembrane helix</keyword>
<reference evidence="7 8" key="1">
    <citation type="submission" date="2017-04" db="EMBL/GenBank/DDBJ databases">
        <title>Characterization, genome and methylation analysis of a phthalic acid esters degrading strain Sphingobium yanoikuyae SHJ.</title>
        <authorList>
            <person name="Feng L."/>
        </authorList>
    </citation>
    <scope>NUCLEOTIDE SEQUENCE [LARGE SCALE GENOMIC DNA]</scope>
    <source>
        <strain evidence="7 8">SHJ</strain>
    </source>
</reference>
<dbReference type="Pfam" id="PF03544">
    <property type="entry name" value="TonB_C"/>
    <property type="match status" value="1"/>
</dbReference>
<dbReference type="NCBIfam" id="TIGR01352">
    <property type="entry name" value="tonB_Cterm"/>
    <property type="match status" value="1"/>
</dbReference>
<feature type="signal peptide" evidence="5">
    <location>
        <begin position="1"/>
        <end position="22"/>
    </location>
</feature>
<evidence type="ECO:0000256" key="5">
    <source>
        <dbReference type="SAM" id="SignalP"/>
    </source>
</evidence>
<evidence type="ECO:0000256" key="4">
    <source>
        <dbReference type="ARBA" id="ARBA00023136"/>
    </source>
</evidence>
<dbReference type="PROSITE" id="PS52015">
    <property type="entry name" value="TONB_CTD"/>
    <property type="match status" value="1"/>
</dbReference>
<dbReference type="SUPFAM" id="SSF74653">
    <property type="entry name" value="TolA/TonB C-terminal domain"/>
    <property type="match status" value="1"/>
</dbReference>
<dbReference type="InterPro" id="IPR037682">
    <property type="entry name" value="TonB_C"/>
</dbReference>
<evidence type="ECO:0000259" key="6">
    <source>
        <dbReference type="PROSITE" id="PS52015"/>
    </source>
</evidence>
<keyword evidence="4" id="KW-0472">Membrane</keyword>
<evidence type="ECO:0000313" key="8">
    <source>
        <dbReference type="Proteomes" id="UP000037029"/>
    </source>
</evidence>
<organism evidence="7 8">
    <name type="scientific">Sphingobium yanoikuyae</name>
    <name type="common">Sphingomonas yanoikuyae</name>
    <dbReference type="NCBI Taxonomy" id="13690"/>
    <lineage>
        <taxon>Bacteria</taxon>
        <taxon>Pseudomonadati</taxon>
        <taxon>Pseudomonadota</taxon>
        <taxon>Alphaproteobacteria</taxon>
        <taxon>Sphingomonadales</taxon>
        <taxon>Sphingomonadaceae</taxon>
        <taxon>Sphingobium</taxon>
    </lineage>
</organism>
<dbReference type="GO" id="GO:0016020">
    <property type="term" value="C:membrane"/>
    <property type="evidence" value="ECO:0007669"/>
    <property type="project" value="UniProtKB-SubCell"/>
</dbReference>